<dbReference type="SMART" id="SM00216">
    <property type="entry name" value="VWD"/>
    <property type="match status" value="2"/>
</dbReference>
<dbReference type="InterPro" id="IPR014853">
    <property type="entry name" value="VWF/SSPO/ZAN-like_Cys-rich_dom"/>
</dbReference>
<reference evidence="8" key="1">
    <citation type="submission" date="2020-03" db="EMBL/GenBank/DDBJ databases">
        <title>Studies in the Genomics of Life Span.</title>
        <authorList>
            <person name="Glass D."/>
        </authorList>
    </citation>
    <scope>NUCLEOTIDE SEQUENCE</scope>
    <source>
        <strain evidence="8">LTLLF</strain>
        <tissue evidence="8">Muscle</tissue>
    </source>
</reference>
<feature type="domain" description="VWFD" evidence="7">
    <location>
        <begin position="75"/>
        <end position="301"/>
    </location>
</feature>
<dbReference type="InterPro" id="IPR036195">
    <property type="entry name" value="AbfB_ABD_sf"/>
</dbReference>
<dbReference type="Gene3D" id="2.80.10.50">
    <property type="match status" value="1"/>
</dbReference>
<dbReference type="InterPro" id="IPR006207">
    <property type="entry name" value="Cys_knot_C"/>
</dbReference>
<dbReference type="InterPro" id="IPR050780">
    <property type="entry name" value="Mucin_vWF_Thrombospondin_sf"/>
</dbReference>
<evidence type="ECO:0000256" key="5">
    <source>
        <dbReference type="PROSITE-ProRule" id="PRU00039"/>
    </source>
</evidence>
<dbReference type="Pfam" id="PF00094">
    <property type="entry name" value="VWD"/>
    <property type="match status" value="3"/>
</dbReference>
<dbReference type="AlphaFoldDB" id="A0A8J6GFW0"/>
<organism evidence="8 9">
    <name type="scientific">Microtus ochrogaster</name>
    <name type="common">Prairie vole</name>
    <dbReference type="NCBI Taxonomy" id="79684"/>
    <lineage>
        <taxon>Eukaryota</taxon>
        <taxon>Metazoa</taxon>
        <taxon>Chordata</taxon>
        <taxon>Craniata</taxon>
        <taxon>Vertebrata</taxon>
        <taxon>Euteleostomi</taxon>
        <taxon>Mammalia</taxon>
        <taxon>Eutheria</taxon>
        <taxon>Euarchontoglires</taxon>
        <taxon>Glires</taxon>
        <taxon>Rodentia</taxon>
        <taxon>Myomorpha</taxon>
        <taxon>Muroidea</taxon>
        <taxon>Cricetidae</taxon>
        <taxon>Arvicolinae</taxon>
        <taxon>Microtus</taxon>
    </lineage>
</organism>
<feature type="domain" description="CTCK" evidence="6">
    <location>
        <begin position="1094"/>
        <end position="1186"/>
    </location>
</feature>
<evidence type="ECO:0000259" key="7">
    <source>
        <dbReference type="PROSITE" id="PS51233"/>
    </source>
</evidence>
<comment type="caution">
    <text evidence="5">Lacks conserved residue(s) required for the propagation of feature annotation.</text>
</comment>
<dbReference type="SMART" id="SM00041">
    <property type="entry name" value="CT"/>
    <property type="match status" value="1"/>
</dbReference>
<dbReference type="Proteomes" id="UP000710432">
    <property type="component" value="Unassembled WGS sequence"/>
</dbReference>
<evidence type="ECO:0000313" key="8">
    <source>
        <dbReference type="EMBL" id="KAH0512636.1"/>
    </source>
</evidence>
<proteinExistence type="predicted"/>
<dbReference type="GO" id="GO:0046373">
    <property type="term" value="P:L-arabinose metabolic process"/>
    <property type="evidence" value="ECO:0007669"/>
    <property type="project" value="InterPro"/>
</dbReference>
<accession>A0A8J6GFW0</accession>
<comment type="subcellular location">
    <subcellularLocation>
        <location evidence="1">Secreted</location>
    </subcellularLocation>
</comment>
<gene>
    <name evidence="8" type="ORF">LTLLF_143845</name>
</gene>
<comment type="caution">
    <text evidence="8">The sequence shown here is derived from an EMBL/GenBank/DDBJ whole genome shotgun (WGS) entry which is preliminary data.</text>
</comment>
<feature type="disulfide bond" evidence="5">
    <location>
        <begin position="1115"/>
        <end position="1164"/>
    </location>
</feature>
<evidence type="ECO:0000256" key="2">
    <source>
        <dbReference type="ARBA" id="ARBA00022525"/>
    </source>
</evidence>
<evidence type="ECO:0000256" key="4">
    <source>
        <dbReference type="ARBA" id="ARBA00023180"/>
    </source>
</evidence>
<keyword evidence="3 5" id="KW-1015">Disulfide bond</keyword>
<protein>
    <submittedName>
        <fullName evidence="8">Otogelin-like protein</fullName>
    </submittedName>
</protein>
<evidence type="ECO:0000259" key="6">
    <source>
        <dbReference type="PROSITE" id="PS01225"/>
    </source>
</evidence>
<dbReference type="PANTHER" id="PTHR11339">
    <property type="entry name" value="EXTRACELLULAR MATRIX GLYCOPROTEIN RELATED"/>
    <property type="match status" value="1"/>
</dbReference>
<dbReference type="GO" id="GO:0046556">
    <property type="term" value="F:alpha-L-arabinofuranosidase activity"/>
    <property type="evidence" value="ECO:0007669"/>
    <property type="project" value="InterPro"/>
</dbReference>
<evidence type="ECO:0000256" key="3">
    <source>
        <dbReference type="ARBA" id="ARBA00023157"/>
    </source>
</evidence>
<keyword evidence="4" id="KW-0325">Glycoprotein</keyword>
<dbReference type="GO" id="GO:0005615">
    <property type="term" value="C:extracellular space"/>
    <property type="evidence" value="ECO:0007669"/>
    <property type="project" value="TreeGrafter"/>
</dbReference>
<evidence type="ECO:0000256" key="1">
    <source>
        <dbReference type="ARBA" id="ARBA00004613"/>
    </source>
</evidence>
<dbReference type="SMART" id="SM00832">
    <property type="entry name" value="C8"/>
    <property type="match status" value="2"/>
</dbReference>
<dbReference type="Pfam" id="PF08742">
    <property type="entry name" value="C8"/>
    <property type="match status" value="2"/>
</dbReference>
<dbReference type="SUPFAM" id="SSF110221">
    <property type="entry name" value="AbfB domain"/>
    <property type="match status" value="1"/>
</dbReference>
<dbReference type="EMBL" id="JAATJU010021861">
    <property type="protein sequence ID" value="KAH0512636.1"/>
    <property type="molecule type" value="Genomic_DNA"/>
</dbReference>
<dbReference type="PROSITE" id="PS01225">
    <property type="entry name" value="CTCK_2"/>
    <property type="match status" value="1"/>
</dbReference>
<dbReference type="PROSITE" id="PS51233">
    <property type="entry name" value="VWFD"/>
    <property type="match status" value="2"/>
</dbReference>
<evidence type="ECO:0000313" key="9">
    <source>
        <dbReference type="Proteomes" id="UP000710432"/>
    </source>
</evidence>
<dbReference type="PANTHER" id="PTHR11339:SF225">
    <property type="entry name" value="OTOGELIN-LIKE PROTEIN"/>
    <property type="match status" value="1"/>
</dbReference>
<dbReference type="InterPro" id="IPR001846">
    <property type="entry name" value="VWF_type-D"/>
</dbReference>
<keyword evidence="2" id="KW-0964">Secreted</keyword>
<name>A0A8J6GFW0_MICOH</name>
<dbReference type="GO" id="GO:0031012">
    <property type="term" value="C:extracellular matrix"/>
    <property type="evidence" value="ECO:0007669"/>
    <property type="project" value="TreeGrafter"/>
</dbReference>
<feature type="domain" description="VWFD" evidence="7">
    <location>
        <begin position="515"/>
        <end position="717"/>
    </location>
</feature>
<sequence length="1186" mass="132519">MMMKLTAGQPPSTQEPVLTLAFPFKTGGMTSQHALINATTALSTGTVSAVAPLAARLRSSVSGAIFIALMDAIVLTCSVVGDSHFTTFDGRHYSFIGLCQYILVKGTGKDKFTITLQKAHCEQNLGLVCLQSITLILEDDFNKQVTLSRGGQILTSPNHGFTLNDDSDISVIAQNKKCFDNNIVCSKSVLISIGDTEIYLSEAPYKQKRSGFFLESKPAYQLWKAGHNIVVYFPEEDITILWDEKTTIHIKVGPQWKNKLAGLCGNFDKCTSNDMTTSNNLEVRNAQVFGDSWALGQCEDPAEALKPCEAHQNKFPYAKKECSILYSDVFAPCRNVIDVTSFAKNCHEDTCNCNLGGDCECFCTSVAAYAYKCCQEGVPASSAFHQRATFFHHQSLWIPGASAFELYSKKGFFIVFTDSSVRVSKYDDSEEFKESSSFSIEEIQAVVPYRRMCEWRYEPCAAPCFKTCSDPEALACAFLPPDMFLLLVDEDMVTPSDVTPTTGLECEPQQFDPVYNCSQYICLNMEWTFYNWSLNCPKDLEMPDCGFRGWPVQVNSDICCPEWECPCRCSMLSELSIITFDGNSAALSSKASYILVRIPGEIVVVHIEKCSTNQVDVDSIVVPLPFSSQELFIEDSGTMYVINTPAGLVIKWAHLTGIIDIHFGPQFNLSSYTEGLCGICNDDPDDDLRMQNGTIITNMEDIELFIGSWEIEKSFEVTMRRPVRNCTEHDCSRCIELLNRDVFILCHDKVSPLDFCEKMWINYTYLWSYECDAISAYAALCNKFDICIRWRTPDYCLCTDSEDQPRSAGEIWNGGVDECALYKCLEDGSIIPIEPICEEEPSPVCEREAEVVMRIVDKLTCCSKEVCGCDMTLCDTTIPICTGSQKLMVGYSALSCCPQYECECDTVKCPNISTPDCREDQFTLQVQQGEPCCFYPFCVCEACTEPAPQCADGEFLTVDLNTTHLCCPQYSCVCEPNLCPLSLLNCAKDTDLVQKNVSGQCCPNWQCGNSFHILKFCNDELMCFDSECNCENLVMPTCEVEGSSWHYNCTTYECVRTDEGATILNYSMVCPPFNETECKLVCTSLYLKKFCVNCKREERICQKVIIKSIIKKQDCLSQSSVSVASCDGKCPSATIYNINVESHLRFCKCCRENGVRNITVPLHCSGNGTEVMYTLQEPVDCTCQWN</sequence>